<proteinExistence type="predicted"/>
<feature type="compositionally biased region" description="Low complexity" evidence="1">
    <location>
        <begin position="8"/>
        <end position="17"/>
    </location>
</feature>
<reference evidence="2 3" key="1">
    <citation type="submission" date="2019-04" db="EMBL/GenBank/DDBJ databases">
        <title>Comparative genomics and transcriptomics to analyze fruiting body development in filamentous ascomycetes.</title>
        <authorList>
            <consortium name="DOE Joint Genome Institute"/>
            <person name="Lutkenhaus R."/>
            <person name="Traeger S."/>
            <person name="Breuer J."/>
            <person name="Kuo A."/>
            <person name="Lipzen A."/>
            <person name="Pangilinan J."/>
            <person name="Dilworth D."/>
            <person name="Sandor L."/>
            <person name="Poggeler S."/>
            <person name="Barry K."/>
            <person name="Grigoriev I.V."/>
            <person name="Nowrousian M."/>
        </authorList>
    </citation>
    <scope>NUCLEOTIDE SEQUENCE [LARGE SCALE GENOMIC DNA]</scope>
    <source>
        <strain evidence="2 3">CBS 389.68</strain>
    </source>
</reference>
<feature type="compositionally biased region" description="Pro residues" evidence="1">
    <location>
        <begin position="112"/>
        <end position="121"/>
    </location>
</feature>
<feature type="compositionally biased region" description="Polar residues" evidence="1">
    <location>
        <begin position="436"/>
        <end position="448"/>
    </location>
</feature>
<feature type="compositionally biased region" description="Basic and acidic residues" evidence="1">
    <location>
        <begin position="416"/>
        <end position="429"/>
    </location>
</feature>
<sequence>MTVETRTSSSLSISVSSPHRGRFSIADVSSNLHPPRASLPSVRPGRSGDRGDVERSAPSSPSPTRRPVAGRHSSNDTIHLQQSPEGSDTLPQTPPIPSPPVLLPIHKRTPRTPSPSRPRPPIRFSRPSTPSRPDADCESDYFSTPQKSTQLPLPVAEEGSLPIIRLPPHPSDLSDPRSASNSREASPSRFPLPSPLARIATVKHARSQSSSMGLTGERTPSRPGSSCSTVHPSSASIAESTSSGLLSQMFKSPESISDQKGSSRRTSLFNFSFSSSPAKKRPVSLPDSTETFDEFAGISFTSLLEAYLEEPSGSPSSPEDPTLRTPEGRLNQAVTTATDLIERIYSAYRRRTDVLQDALAELEVQREQLATERNRSAALQLSLDRITETAQLSAAESAAQINAQRARISDLEDELSTERSRREKTEETRPALPNSPKRSSVVSASDSGFESDADSLLSRSNGTTSTIITPVASSSSSATEEFTPNPPLPCEKCGQQNSSSTTPSAATAGAAGAEPKQPTPLREAWAADGAAGVWGLFKGRNNNGAWRDGRDFNGVVAENRVLRQRIGVLEKAVDGALEAVAGRGLGV</sequence>
<protein>
    <submittedName>
        <fullName evidence="2">Uncharacterized protein</fullName>
    </submittedName>
</protein>
<feature type="region of interest" description="Disordered" evidence="1">
    <location>
        <begin position="400"/>
        <end position="520"/>
    </location>
</feature>
<feature type="region of interest" description="Disordered" evidence="1">
    <location>
        <begin position="1"/>
        <end position="263"/>
    </location>
</feature>
<feature type="compositionally biased region" description="Polar residues" evidence="1">
    <location>
        <begin position="244"/>
        <end position="263"/>
    </location>
</feature>
<feature type="compositionally biased region" description="Low complexity" evidence="1">
    <location>
        <begin position="309"/>
        <end position="320"/>
    </location>
</feature>
<dbReference type="AlphaFoldDB" id="A0A4S2MJA2"/>
<evidence type="ECO:0000256" key="1">
    <source>
        <dbReference type="SAM" id="MobiDB-lite"/>
    </source>
</evidence>
<dbReference type="OrthoDB" id="5377009at2759"/>
<feature type="compositionally biased region" description="Basic and acidic residues" evidence="1">
    <location>
        <begin position="46"/>
        <end position="55"/>
    </location>
</feature>
<keyword evidence="3" id="KW-1185">Reference proteome</keyword>
<feature type="compositionally biased region" description="Low complexity" evidence="1">
    <location>
        <begin position="122"/>
        <end position="132"/>
    </location>
</feature>
<dbReference type="InParanoid" id="A0A4S2MJA2"/>
<dbReference type="Proteomes" id="UP000298138">
    <property type="component" value="Unassembled WGS sequence"/>
</dbReference>
<feature type="compositionally biased region" description="Pro residues" evidence="1">
    <location>
        <begin position="92"/>
        <end position="102"/>
    </location>
</feature>
<evidence type="ECO:0000313" key="3">
    <source>
        <dbReference type="Proteomes" id="UP000298138"/>
    </source>
</evidence>
<feature type="region of interest" description="Disordered" evidence="1">
    <location>
        <begin position="308"/>
        <end position="329"/>
    </location>
</feature>
<feature type="compositionally biased region" description="Low complexity" evidence="1">
    <location>
        <begin position="56"/>
        <end position="67"/>
    </location>
</feature>
<feature type="compositionally biased region" description="Polar residues" evidence="1">
    <location>
        <begin position="141"/>
        <end position="151"/>
    </location>
</feature>
<feature type="compositionally biased region" description="Low complexity" evidence="1">
    <location>
        <begin position="463"/>
        <end position="483"/>
    </location>
</feature>
<feature type="compositionally biased region" description="Low complexity" evidence="1">
    <location>
        <begin position="233"/>
        <end position="243"/>
    </location>
</feature>
<accession>A0A4S2MJA2</accession>
<evidence type="ECO:0000313" key="2">
    <source>
        <dbReference type="EMBL" id="TGZ77026.1"/>
    </source>
</evidence>
<dbReference type="EMBL" id="ML220161">
    <property type="protein sequence ID" value="TGZ77026.1"/>
    <property type="molecule type" value="Genomic_DNA"/>
</dbReference>
<organism evidence="2 3">
    <name type="scientific">Ascodesmis nigricans</name>
    <dbReference type="NCBI Taxonomy" id="341454"/>
    <lineage>
        <taxon>Eukaryota</taxon>
        <taxon>Fungi</taxon>
        <taxon>Dikarya</taxon>
        <taxon>Ascomycota</taxon>
        <taxon>Pezizomycotina</taxon>
        <taxon>Pezizomycetes</taxon>
        <taxon>Pezizales</taxon>
        <taxon>Ascodesmidaceae</taxon>
        <taxon>Ascodesmis</taxon>
    </lineage>
</organism>
<feature type="compositionally biased region" description="Low complexity" evidence="1">
    <location>
        <begin position="498"/>
        <end position="513"/>
    </location>
</feature>
<feature type="compositionally biased region" description="Polar residues" evidence="1">
    <location>
        <begin position="222"/>
        <end position="232"/>
    </location>
</feature>
<gene>
    <name evidence="2" type="ORF">EX30DRAFT_344477</name>
</gene>
<name>A0A4S2MJA2_9PEZI</name>
<feature type="compositionally biased region" description="Polar residues" evidence="1">
    <location>
        <begin position="75"/>
        <end position="86"/>
    </location>
</feature>